<dbReference type="InterPro" id="IPR020846">
    <property type="entry name" value="MFS_dom"/>
</dbReference>
<evidence type="ECO:0000256" key="6">
    <source>
        <dbReference type="SAM" id="MobiDB-lite"/>
    </source>
</evidence>
<keyword evidence="10" id="KW-1185">Reference proteome</keyword>
<feature type="transmembrane region" description="Helical" evidence="7">
    <location>
        <begin position="147"/>
        <end position="166"/>
    </location>
</feature>
<feature type="transmembrane region" description="Helical" evidence="7">
    <location>
        <begin position="344"/>
        <end position="363"/>
    </location>
</feature>
<dbReference type="OMA" id="TIALAYH"/>
<evidence type="ECO:0000259" key="8">
    <source>
        <dbReference type="PROSITE" id="PS50850"/>
    </source>
</evidence>
<dbReference type="Gene3D" id="1.20.1250.20">
    <property type="entry name" value="MFS general substrate transporter like domains"/>
    <property type="match status" value="2"/>
</dbReference>
<dbReference type="HOGENOM" id="CLU_001265_0_1_1"/>
<dbReference type="PANTHER" id="PTHR43791">
    <property type="entry name" value="PERMEASE-RELATED"/>
    <property type="match status" value="1"/>
</dbReference>
<dbReference type="OrthoDB" id="2962993at2759"/>
<dbReference type="InterPro" id="IPR011701">
    <property type="entry name" value="MFS"/>
</dbReference>
<dbReference type="EMBL" id="KL659387">
    <property type="protein sequence ID" value="KFA69646.1"/>
    <property type="molecule type" value="Genomic_DNA"/>
</dbReference>
<feature type="transmembrane region" description="Helical" evidence="7">
    <location>
        <begin position="285"/>
        <end position="308"/>
    </location>
</feature>
<feature type="transmembrane region" description="Helical" evidence="7">
    <location>
        <begin position="437"/>
        <end position="460"/>
    </location>
</feature>
<feature type="transmembrane region" description="Helical" evidence="7">
    <location>
        <begin position="320"/>
        <end position="337"/>
    </location>
</feature>
<name>A0A084R0B1_STAC4</name>
<evidence type="ECO:0000256" key="2">
    <source>
        <dbReference type="ARBA" id="ARBA00022448"/>
    </source>
</evidence>
<feature type="transmembrane region" description="Helical" evidence="7">
    <location>
        <begin position="404"/>
        <end position="425"/>
    </location>
</feature>
<keyword evidence="2" id="KW-0813">Transport</keyword>
<dbReference type="InterPro" id="IPR036259">
    <property type="entry name" value="MFS_trans_sf"/>
</dbReference>
<feature type="transmembrane region" description="Helical" evidence="7">
    <location>
        <begin position="178"/>
        <end position="200"/>
    </location>
</feature>
<sequence>MDSSATSDMGWQDPAAAGEKPLPDHHQALRGLPDPDQGKTEAEKKIIDKKLMRKVDFWLVPWLSLLTNIGNARLQGMEDSLGMDGIDYNMALTIFFVAYAFCDPVVNAILKRTSPRIFFTGIMVISGIIVTLTGLCQNYGGLLAARLFLGIIQSGFFPGANYYMSCWYTSHEIGLRSAIFFSAAALAGSFSGLLAAAIAAMDGVAGLNGWSWIFILEGIVMTVLGVFSWWMVFDWPETARFLEADDRVRLQRRLILDKQGPTAEGYDKRYIYEAIKDWKTYGYMFIYMGCLMPLYAFSLFLPTIIYGMGHHGTMAQLLSVPPYACAALATVVVGFTADHTRWRGYCNMASASIAITGFIILLSTSNSQAQYAGVFLGAMGIYPVVPNSLSWVSNNTEGSLKRAIALGMVIGWGTLNGAVSSNIYMRAQSPRYWTGHAVVLAYLVLFLLGGSVVMHVALLHENRRRKTGQRDNMLAGLTDDEVLVKGDKRPDFHYTL</sequence>
<dbReference type="PROSITE" id="PS50850">
    <property type="entry name" value="MFS"/>
    <property type="match status" value="1"/>
</dbReference>
<evidence type="ECO:0000256" key="4">
    <source>
        <dbReference type="ARBA" id="ARBA00022989"/>
    </source>
</evidence>
<accession>A0A084R0B1</accession>
<proteinExistence type="predicted"/>
<dbReference type="FunFam" id="1.20.1250.20:FF:000068">
    <property type="entry name" value="MFS general substrate transporter"/>
    <property type="match status" value="1"/>
</dbReference>
<evidence type="ECO:0000313" key="10">
    <source>
        <dbReference type="Proteomes" id="UP000028524"/>
    </source>
</evidence>
<dbReference type="Pfam" id="PF07690">
    <property type="entry name" value="MFS_1"/>
    <property type="match status" value="1"/>
</dbReference>
<keyword evidence="3 7" id="KW-0812">Transmembrane</keyword>
<dbReference type="SUPFAM" id="SSF103473">
    <property type="entry name" value="MFS general substrate transporter"/>
    <property type="match status" value="1"/>
</dbReference>
<feature type="transmembrane region" description="Helical" evidence="7">
    <location>
        <begin position="86"/>
        <end position="110"/>
    </location>
</feature>
<dbReference type="Proteomes" id="UP000028524">
    <property type="component" value="Unassembled WGS sequence"/>
</dbReference>
<dbReference type="GO" id="GO:0016020">
    <property type="term" value="C:membrane"/>
    <property type="evidence" value="ECO:0007669"/>
    <property type="project" value="UniProtKB-SubCell"/>
</dbReference>
<feature type="transmembrane region" description="Helical" evidence="7">
    <location>
        <begin position="212"/>
        <end position="233"/>
    </location>
</feature>
<reference evidence="9 10" key="1">
    <citation type="journal article" date="2014" name="BMC Genomics">
        <title>Comparative genome sequencing reveals chemotype-specific gene clusters in the toxigenic black mold Stachybotrys.</title>
        <authorList>
            <person name="Semeiks J."/>
            <person name="Borek D."/>
            <person name="Otwinowski Z."/>
            <person name="Grishin N.V."/>
        </authorList>
    </citation>
    <scope>NUCLEOTIDE SEQUENCE [LARGE SCALE GENOMIC DNA]</scope>
    <source>
        <strain evidence="9 10">IBT 40285</strain>
    </source>
</reference>
<evidence type="ECO:0000256" key="7">
    <source>
        <dbReference type="SAM" id="Phobius"/>
    </source>
</evidence>
<feature type="domain" description="Major facilitator superfamily (MFS) profile" evidence="8">
    <location>
        <begin position="42"/>
        <end position="464"/>
    </location>
</feature>
<evidence type="ECO:0000256" key="1">
    <source>
        <dbReference type="ARBA" id="ARBA00004141"/>
    </source>
</evidence>
<keyword evidence="5 7" id="KW-0472">Membrane</keyword>
<feature type="region of interest" description="Disordered" evidence="6">
    <location>
        <begin position="1"/>
        <end position="40"/>
    </location>
</feature>
<comment type="subcellular location">
    <subcellularLocation>
        <location evidence="1">Membrane</location>
        <topology evidence="1">Multi-pass membrane protein</topology>
    </subcellularLocation>
</comment>
<dbReference type="InParanoid" id="A0A084R0B1"/>
<evidence type="ECO:0000313" key="9">
    <source>
        <dbReference type="EMBL" id="KFA69646.1"/>
    </source>
</evidence>
<feature type="transmembrane region" description="Helical" evidence="7">
    <location>
        <begin position="117"/>
        <end position="135"/>
    </location>
</feature>
<dbReference type="GO" id="GO:0022857">
    <property type="term" value="F:transmembrane transporter activity"/>
    <property type="evidence" value="ECO:0007669"/>
    <property type="project" value="InterPro"/>
</dbReference>
<protein>
    <recommendedName>
        <fullName evidence="8">Major facilitator superfamily (MFS) profile domain-containing protein</fullName>
    </recommendedName>
</protein>
<organism evidence="9 10">
    <name type="scientific">Stachybotrys chlorohalonatus (strain IBT 40285)</name>
    <dbReference type="NCBI Taxonomy" id="1283841"/>
    <lineage>
        <taxon>Eukaryota</taxon>
        <taxon>Fungi</taxon>
        <taxon>Dikarya</taxon>
        <taxon>Ascomycota</taxon>
        <taxon>Pezizomycotina</taxon>
        <taxon>Sordariomycetes</taxon>
        <taxon>Hypocreomycetidae</taxon>
        <taxon>Hypocreales</taxon>
        <taxon>Stachybotryaceae</taxon>
        <taxon>Stachybotrys</taxon>
    </lineage>
</organism>
<dbReference type="AlphaFoldDB" id="A0A084R0B1"/>
<keyword evidence="4 7" id="KW-1133">Transmembrane helix</keyword>
<evidence type="ECO:0000256" key="5">
    <source>
        <dbReference type="ARBA" id="ARBA00023136"/>
    </source>
</evidence>
<gene>
    <name evidence="9" type="ORF">S40285_04061</name>
</gene>
<dbReference type="PANTHER" id="PTHR43791:SF19">
    <property type="entry name" value="TRANSPORTER, PUTATIVE (AFU_ORTHOLOGUE AFUA_1G01812)-RELATED"/>
    <property type="match status" value="1"/>
</dbReference>
<feature type="transmembrane region" description="Helical" evidence="7">
    <location>
        <begin position="369"/>
        <end position="392"/>
    </location>
</feature>
<evidence type="ECO:0000256" key="3">
    <source>
        <dbReference type="ARBA" id="ARBA00022692"/>
    </source>
</evidence>